<proteinExistence type="predicted"/>
<gene>
    <name evidence="1" type="ORF">Terrestrivirus3_75</name>
</gene>
<name>A0A3G4ZLU1_9VIRU</name>
<sequence length="543" mass="65170">MEFYNLLKEHSEKYKFKKSIERNKYDDMKNILKIILKYSKKNENFIRKYMRGEYDFTNEQKNLIDQTIIEIVEHNLLTNVDTLHDFISTIPYDKVERKSLIKYCYLYYISHFSYNRHRNSDTNYHKAAYNKNISLIDFQKSCFVPIKGKMEYHETFYTEYVDKCFKDFKQSTYLTNDEFVVCDDFFVLVLRYRDDKLIDNILDKYCEYDLEFTVEMLESILFCHMSLPKNINNKKKIVSRIIQELEKNTSADIIISSIMKMCVLLPETMNYINCIKKPYVIKCDEFIKFILNTRKYNLSRQIDHEYFNKFLSLINPADIVNNTDIFAILSINKELFQTYIKQIDNQFLNMETLYKVCEMGPNNDVLNELLSHKLIPDKKCFELLCQSGYSDFNLTVKILVSNGFVVDLDCVEYALKYEEEIDDLEMFNIKYDDELFKICDKFEYYPKKYINKINKDYIKMVETFKKEPANKIDAFINKKKLIPTNYCFEVAIAQNKNTDIVDYIIKLGYNPSIAEIVHIKDSERRECVYNHFFKKKNMIKLLD</sequence>
<accession>A0A3G4ZLU1</accession>
<reference evidence="1" key="1">
    <citation type="submission" date="2018-10" db="EMBL/GenBank/DDBJ databases">
        <title>Hidden diversity of soil giant viruses.</title>
        <authorList>
            <person name="Schulz F."/>
            <person name="Alteio L."/>
            <person name="Goudeau D."/>
            <person name="Ryan E.M."/>
            <person name="Malmstrom R.R."/>
            <person name="Blanchard J."/>
            <person name="Woyke T."/>
        </authorList>
    </citation>
    <scope>NUCLEOTIDE SEQUENCE</scope>
    <source>
        <strain evidence="1">TEV1</strain>
    </source>
</reference>
<dbReference type="EMBL" id="MK071981">
    <property type="protein sequence ID" value="AYV75806.1"/>
    <property type="molecule type" value="Genomic_DNA"/>
</dbReference>
<protein>
    <submittedName>
        <fullName evidence="1">Uncharacterized protein</fullName>
    </submittedName>
</protein>
<organism evidence="1">
    <name type="scientific">Terrestrivirus sp</name>
    <dbReference type="NCBI Taxonomy" id="2487775"/>
    <lineage>
        <taxon>Viruses</taxon>
        <taxon>Varidnaviria</taxon>
        <taxon>Bamfordvirae</taxon>
        <taxon>Nucleocytoviricota</taxon>
        <taxon>Megaviricetes</taxon>
        <taxon>Imitervirales</taxon>
        <taxon>Mimiviridae</taxon>
        <taxon>Klosneuvirinae</taxon>
    </lineage>
</organism>
<evidence type="ECO:0000313" key="1">
    <source>
        <dbReference type="EMBL" id="AYV75806.1"/>
    </source>
</evidence>